<dbReference type="Gene3D" id="3.20.20.80">
    <property type="entry name" value="Glycosidases"/>
    <property type="match status" value="2"/>
</dbReference>
<evidence type="ECO:0008006" key="3">
    <source>
        <dbReference type="Google" id="ProtNLM"/>
    </source>
</evidence>
<name>A0A0F9BBS4_9ZZZZ</name>
<organism evidence="2">
    <name type="scientific">marine sediment metagenome</name>
    <dbReference type="NCBI Taxonomy" id="412755"/>
    <lineage>
        <taxon>unclassified sequences</taxon>
        <taxon>metagenomes</taxon>
        <taxon>ecological metagenomes</taxon>
    </lineage>
</organism>
<dbReference type="AlphaFoldDB" id="A0A0F9BBS4"/>
<protein>
    <recommendedName>
        <fullName evidence="3">HYR domain-containing protein</fullName>
    </recommendedName>
</protein>
<comment type="caution">
    <text evidence="2">The sequence shown here is derived from an EMBL/GenBank/DDBJ whole genome shotgun (WGS) entry which is preliminary data.</text>
</comment>
<accession>A0A0F9BBS4</accession>
<evidence type="ECO:0000313" key="2">
    <source>
        <dbReference type="EMBL" id="KKK81866.1"/>
    </source>
</evidence>
<evidence type="ECO:0000256" key="1">
    <source>
        <dbReference type="SAM" id="MobiDB-lite"/>
    </source>
</evidence>
<feature type="region of interest" description="Disordered" evidence="1">
    <location>
        <begin position="1"/>
        <end position="34"/>
    </location>
</feature>
<feature type="non-terminal residue" evidence="2">
    <location>
        <position position="407"/>
    </location>
</feature>
<gene>
    <name evidence="2" type="ORF">LCGC14_2809110</name>
</gene>
<feature type="non-terminal residue" evidence="2">
    <location>
        <position position="1"/>
    </location>
</feature>
<sequence>HLGDKPISPWTGFAANPDSSQYPYPDPHPTWSTTQEERGQKYNQFINTFFNATSGGAKPFIGIRWWAYTDSAAERVNWGLVSLLDNAYDGKEAIIAAGTDPWGYQTGGEDKDYGDFLSAVKQTNEAIYSSLLAEFSTGPPVNDTTPPTATAVCSPSIVTTGDPFPCTCSGTDNIAVASTSESSTSGSTSDTLLIGTFTYTCTVTDTSGNSASATDIYTVSPAPQCILTNAYWSTDSTIEGKMVNLTVEGNNCDDEFVNFKVFEQDILNPDDATKIIPSDGLFISGKAMSLWTAEWQCDGNIVGVCTAGNPEYYFNAILNSDNSINIQSNLLDVLPSSPIPSNVTLDIYGGCTNCGVTGAVTGFFHTEKIGNRWWFIDPLGNPFWMRSVQNIDDNNYPGPPKYVNKAE</sequence>
<reference evidence="2" key="1">
    <citation type="journal article" date="2015" name="Nature">
        <title>Complex archaea that bridge the gap between prokaryotes and eukaryotes.</title>
        <authorList>
            <person name="Spang A."/>
            <person name="Saw J.H."/>
            <person name="Jorgensen S.L."/>
            <person name="Zaremba-Niedzwiedzka K."/>
            <person name="Martijn J."/>
            <person name="Lind A.E."/>
            <person name="van Eijk R."/>
            <person name="Schleper C."/>
            <person name="Guy L."/>
            <person name="Ettema T.J."/>
        </authorList>
    </citation>
    <scope>NUCLEOTIDE SEQUENCE</scope>
</reference>
<proteinExistence type="predicted"/>
<dbReference type="EMBL" id="LAZR01052932">
    <property type="protein sequence ID" value="KKK81866.1"/>
    <property type="molecule type" value="Genomic_DNA"/>
</dbReference>